<feature type="transmembrane region" description="Helical" evidence="10">
    <location>
        <begin position="516"/>
        <end position="539"/>
    </location>
</feature>
<evidence type="ECO:0000256" key="4">
    <source>
        <dbReference type="ARBA" id="ARBA00022771"/>
    </source>
</evidence>
<proteinExistence type="predicted"/>
<dbReference type="EnsemblMetazoa" id="XM_003426437">
    <property type="protein sequence ID" value="XP_003426485"/>
    <property type="gene ID" value="LOC100124064"/>
</dbReference>
<dbReference type="InterPro" id="IPR050731">
    <property type="entry name" value="HRD1_E3_ubiq-ligases"/>
</dbReference>
<feature type="compositionally biased region" description="Basic and acidic residues" evidence="9">
    <location>
        <begin position="702"/>
        <end position="711"/>
    </location>
</feature>
<dbReference type="OMA" id="YWSNVST"/>
<feature type="transmembrane region" description="Helical" evidence="10">
    <location>
        <begin position="123"/>
        <end position="141"/>
    </location>
</feature>
<dbReference type="CDD" id="cd16476">
    <property type="entry name" value="RING-H2_RNF139-like"/>
    <property type="match status" value="1"/>
</dbReference>
<keyword evidence="13" id="KW-1185">Reference proteome</keyword>
<dbReference type="InterPro" id="IPR001841">
    <property type="entry name" value="Znf_RING"/>
</dbReference>
<comment type="subcellular location">
    <subcellularLocation>
        <location evidence="1">Membrane</location>
        <topology evidence="1">Multi-pass membrane protein</topology>
    </subcellularLocation>
</comment>
<dbReference type="SUPFAM" id="SSF57850">
    <property type="entry name" value="RING/U-box"/>
    <property type="match status" value="1"/>
</dbReference>
<feature type="transmembrane region" description="Helical" evidence="10">
    <location>
        <begin position="373"/>
        <end position="390"/>
    </location>
</feature>
<dbReference type="KEGG" id="nvi:100124064"/>
<sequence>MDLWMRERIFSFATVIMRVPPLFVIDELLRIGLGLTQETVVFNGTEHGPMMESQDGGAIESTIDTAGYLVFNTKNWSGIYSHETSYSSYCNHMFLMTVLRFLACCFGCAAATCTFMLWTKQLIILYLYLISVGVVFVSYWSNVSTIDAITTYLSSKEDGGSVLADVLNLQFTQLMSNGPGIMIIQNIILQSVLAHLYCYIHLAPKNPHLQKILIYSFTLSSQVGILPLPASVMTRFPVFAALIPLAVCKYVLWCNAYNIWMTIHRGYQLGRNFITNYGLSALAETQWSRLHVPSVLRTFWILRVAEQVVQILSSDYGDESFNYYTMLKTLMVNGCETVTAVLGMTSIISVICHYIGSFFHWILLTDEDDEKSIGTVSAMLFYILALQTGLTSLDKENRLLRLCRNLCLLFTAVLHFVHSIVNPLLMSLSASHNPALHRHVRALAVCAYLIVFPAWLLSFLWSHYTISTWLLAVTVFSIEVIVKVFVSLAVYSLFLYDAYRKNFWDDLDNWIYIIRSFGNTVEFAFGIILFFNGFWILVFEAGGTIRAIMMCVHAYFNLWSEAKAGWDVFMKRRHAVNKINSLPEASKRQLDEHQDVCAICYQEMESAKITKCNHLFHGVCLRKWLYVQDRCPLCHEIMHRVPNQRDNNEAQPVEEQPRNEERERDNEIVGNDREEASGYILSQMNSQNDSDSPRTSPSTTNPRREQAVEER</sequence>
<evidence type="ECO:0000256" key="6">
    <source>
        <dbReference type="ARBA" id="ARBA00022989"/>
    </source>
</evidence>
<feature type="transmembrane region" description="Helical" evidence="10">
    <location>
        <begin position="93"/>
        <end position="118"/>
    </location>
</feature>
<feature type="transmembrane region" description="Helical" evidence="10">
    <location>
        <begin position="441"/>
        <end position="462"/>
    </location>
</feature>
<dbReference type="Pfam" id="PF13705">
    <property type="entry name" value="TRC8_N"/>
    <property type="match status" value="1"/>
</dbReference>
<evidence type="ECO:0000313" key="12">
    <source>
        <dbReference type="EnsemblMetazoa" id="XP_003426485"/>
    </source>
</evidence>
<dbReference type="GO" id="GO:0036503">
    <property type="term" value="P:ERAD pathway"/>
    <property type="evidence" value="ECO:0007669"/>
    <property type="project" value="TreeGrafter"/>
</dbReference>
<dbReference type="PROSITE" id="PS50089">
    <property type="entry name" value="ZF_RING_2"/>
    <property type="match status" value="1"/>
</dbReference>
<feature type="transmembrane region" description="Helical" evidence="10">
    <location>
        <begin position="402"/>
        <end position="421"/>
    </location>
</feature>
<feature type="transmembrane region" description="Helical" evidence="10">
    <location>
        <begin position="238"/>
        <end position="260"/>
    </location>
</feature>
<evidence type="ECO:0000256" key="9">
    <source>
        <dbReference type="SAM" id="MobiDB-lite"/>
    </source>
</evidence>
<feature type="transmembrane region" description="Helical" evidence="10">
    <location>
        <begin position="212"/>
        <end position="232"/>
    </location>
</feature>
<evidence type="ECO:0000256" key="8">
    <source>
        <dbReference type="PROSITE-ProRule" id="PRU00175"/>
    </source>
</evidence>
<keyword evidence="7 10" id="KW-0472">Membrane</keyword>
<feature type="transmembrane region" description="Helical" evidence="10">
    <location>
        <begin position="181"/>
        <end position="200"/>
    </location>
</feature>
<dbReference type="PANTHER" id="PTHR22763">
    <property type="entry name" value="RING ZINC FINGER PROTEIN"/>
    <property type="match status" value="1"/>
</dbReference>
<dbReference type="SMART" id="SM00184">
    <property type="entry name" value="RING"/>
    <property type="match status" value="1"/>
</dbReference>
<dbReference type="GO" id="GO:0008270">
    <property type="term" value="F:zinc ion binding"/>
    <property type="evidence" value="ECO:0007669"/>
    <property type="project" value="UniProtKB-KW"/>
</dbReference>
<name>A0A7M7GDR5_NASVI</name>
<dbReference type="PANTHER" id="PTHR22763:SF163">
    <property type="entry name" value="E3 UBIQUITIN-PROTEIN LIGASE RNF139"/>
    <property type="match status" value="1"/>
</dbReference>
<accession>A0A7M7GDR5</accession>
<reference evidence="12" key="1">
    <citation type="submission" date="2021-01" db="UniProtKB">
        <authorList>
            <consortium name="EnsemblMetazoa"/>
        </authorList>
    </citation>
    <scope>IDENTIFICATION</scope>
</reference>
<keyword evidence="3" id="KW-0479">Metal-binding</keyword>
<evidence type="ECO:0000256" key="7">
    <source>
        <dbReference type="ARBA" id="ARBA00023136"/>
    </source>
</evidence>
<dbReference type="Proteomes" id="UP000002358">
    <property type="component" value="Chromosome 5"/>
</dbReference>
<feature type="transmembrane region" description="Helical" evidence="10">
    <location>
        <begin position="338"/>
        <end position="361"/>
    </location>
</feature>
<keyword evidence="5" id="KW-0862">Zinc</keyword>
<evidence type="ECO:0000259" key="11">
    <source>
        <dbReference type="PROSITE" id="PS50089"/>
    </source>
</evidence>
<feature type="compositionally biased region" description="Low complexity" evidence="9">
    <location>
        <begin position="688"/>
        <end position="701"/>
    </location>
</feature>
<dbReference type="AlphaFoldDB" id="A0A7M7GDR5"/>
<feature type="compositionally biased region" description="Basic and acidic residues" evidence="9">
    <location>
        <begin position="655"/>
        <end position="676"/>
    </location>
</feature>
<evidence type="ECO:0000256" key="1">
    <source>
        <dbReference type="ARBA" id="ARBA00004141"/>
    </source>
</evidence>
<evidence type="ECO:0000256" key="3">
    <source>
        <dbReference type="ARBA" id="ARBA00022723"/>
    </source>
</evidence>
<evidence type="ECO:0000256" key="5">
    <source>
        <dbReference type="ARBA" id="ARBA00022833"/>
    </source>
</evidence>
<organism evidence="12 13">
    <name type="scientific">Nasonia vitripennis</name>
    <name type="common">Parasitic wasp</name>
    <dbReference type="NCBI Taxonomy" id="7425"/>
    <lineage>
        <taxon>Eukaryota</taxon>
        <taxon>Metazoa</taxon>
        <taxon>Ecdysozoa</taxon>
        <taxon>Arthropoda</taxon>
        <taxon>Hexapoda</taxon>
        <taxon>Insecta</taxon>
        <taxon>Pterygota</taxon>
        <taxon>Neoptera</taxon>
        <taxon>Endopterygota</taxon>
        <taxon>Hymenoptera</taxon>
        <taxon>Apocrita</taxon>
        <taxon>Proctotrupomorpha</taxon>
        <taxon>Chalcidoidea</taxon>
        <taxon>Pteromalidae</taxon>
        <taxon>Pteromalinae</taxon>
        <taxon>Nasonia</taxon>
    </lineage>
</organism>
<keyword evidence="6 10" id="KW-1133">Transmembrane helix</keyword>
<gene>
    <name evidence="12" type="primary">100124064</name>
</gene>
<dbReference type="Pfam" id="PF13639">
    <property type="entry name" value="zf-RING_2"/>
    <property type="match status" value="1"/>
</dbReference>
<feature type="transmembrane region" description="Helical" evidence="10">
    <location>
        <begin position="469"/>
        <end position="496"/>
    </location>
</feature>
<dbReference type="InParanoid" id="A0A7M7GDR5"/>
<evidence type="ECO:0000313" key="13">
    <source>
        <dbReference type="Proteomes" id="UP000002358"/>
    </source>
</evidence>
<dbReference type="GO" id="GO:0036513">
    <property type="term" value="C:Derlin-1 retrotranslocation complex"/>
    <property type="evidence" value="ECO:0007669"/>
    <property type="project" value="TreeGrafter"/>
</dbReference>
<evidence type="ECO:0000256" key="10">
    <source>
        <dbReference type="SAM" id="Phobius"/>
    </source>
</evidence>
<feature type="region of interest" description="Disordered" evidence="9">
    <location>
        <begin position="645"/>
        <end position="711"/>
    </location>
</feature>
<protein>
    <recommendedName>
        <fullName evidence="11">RING-type domain-containing protein</fullName>
    </recommendedName>
</protein>
<evidence type="ECO:0000256" key="2">
    <source>
        <dbReference type="ARBA" id="ARBA00022692"/>
    </source>
</evidence>
<keyword evidence="2 10" id="KW-0812">Transmembrane</keyword>
<dbReference type="GO" id="GO:0061630">
    <property type="term" value="F:ubiquitin protein ligase activity"/>
    <property type="evidence" value="ECO:0007669"/>
    <property type="project" value="TreeGrafter"/>
</dbReference>
<keyword evidence="4 8" id="KW-0863">Zinc-finger</keyword>
<feature type="domain" description="RING-type" evidence="11">
    <location>
        <begin position="597"/>
        <end position="635"/>
    </location>
</feature>
<dbReference type="OrthoDB" id="4348522at2759"/>
<dbReference type="Gene3D" id="3.30.40.10">
    <property type="entry name" value="Zinc/RING finger domain, C3HC4 (zinc finger)"/>
    <property type="match status" value="1"/>
</dbReference>
<dbReference type="FunCoup" id="A0A7M7GDR5">
    <property type="interactions" value="1845"/>
</dbReference>
<dbReference type="InterPro" id="IPR013083">
    <property type="entry name" value="Znf_RING/FYVE/PHD"/>
</dbReference>
<dbReference type="GO" id="GO:0043161">
    <property type="term" value="P:proteasome-mediated ubiquitin-dependent protein catabolic process"/>
    <property type="evidence" value="ECO:0007669"/>
    <property type="project" value="TreeGrafter"/>
</dbReference>
<dbReference type="InterPro" id="IPR025754">
    <property type="entry name" value="TRC8_N_dom"/>
</dbReference>